<dbReference type="InterPro" id="IPR002376">
    <property type="entry name" value="Formyl_transf_N"/>
</dbReference>
<evidence type="ECO:0000256" key="2">
    <source>
        <dbReference type="ARBA" id="ARBA00022801"/>
    </source>
</evidence>
<organism evidence="5 6">
    <name type="scientific">Planctobacterium marinum</name>
    <dbReference type="NCBI Taxonomy" id="1631968"/>
    <lineage>
        <taxon>Bacteria</taxon>
        <taxon>Pseudomonadati</taxon>
        <taxon>Pseudomonadota</taxon>
        <taxon>Gammaproteobacteria</taxon>
        <taxon>Alteromonadales</taxon>
        <taxon>Alteromonadaceae</taxon>
        <taxon>Planctobacterium</taxon>
    </lineage>
</organism>
<evidence type="ECO:0000313" key="5">
    <source>
        <dbReference type="EMBL" id="BDX05827.1"/>
    </source>
</evidence>
<dbReference type="SUPFAM" id="SSF53328">
    <property type="entry name" value="Formyltransferase"/>
    <property type="match status" value="1"/>
</dbReference>
<proteinExistence type="predicted"/>
<feature type="domain" description="ACT" evidence="4">
    <location>
        <begin position="1"/>
        <end position="82"/>
    </location>
</feature>
<evidence type="ECO:0000259" key="4">
    <source>
        <dbReference type="PROSITE" id="PS51671"/>
    </source>
</evidence>
<dbReference type="InterPro" id="IPR002912">
    <property type="entry name" value="ACT_dom"/>
</dbReference>
<reference evidence="5" key="1">
    <citation type="submission" date="2023-01" db="EMBL/GenBank/DDBJ databases">
        <title>Complete genome sequence of Planctobacterium marinum strain Dej080120_11.</title>
        <authorList>
            <person name="Ueki S."/>
            <person name="Maruyama F."/>
        </authorList>
    </citation>
    <scope>NUCLEOTIDE SEQUENCE</scope>
    <source>
        <strain evidence="5">Dej080120_11</strain>
    </source>
</reference>
<dbReference type="CDD" id="cd04875">
    <property type="entry name" value="ACT_F4HF-DF"/>
    <property type="match status" value="1"/>
</dbReference>
<dbReference type="InterPro" id="IPR036477">
    <property type="entry name" value="Formyl_transf_N_sf"/>
</dbReference>
<evidence type="ECO:0000256" key="1">
    <source>
        <dbReference type="ARBA" id="ARBA00022563"/>
    </source>
</evidence>
<evidence type="ECO:0000313" key="6">
    <source>
        <dbReference type="Proteomes" id="UP001333710"/>
    </source>
</evidence>
<dbReference type="GO" id="GO:0006730">
    <property type="term" value="P:one-carbon metabolic process"/>
    <property type="evidence" value="ECO:0007669"/>
    <property type="project" value="UniProtKB-KW"/>
</dbReference>
<dbReference type="GO" id="GO:0008864">
    <property type="term" value="F:formyltetrahydrofolate deformylase activity"/>
    <property type="evidence" value="ECO:0007669"/>
    <property type="project" value="UniProtKB-UniRule"/>
</dbReference>
<dbReference type="InterPro" id="IPR044074">
    <property type="entry name" value="PurU_ACT"/>
</dbReference>
<dbReference type="PIRSF" id="PIRSF036480">
    <property type="entry name" value="FormyFH4_hydr"/>
    <property type="match status" value="1"/>
</dbReference>
<dbReference type="PANTHER" id="PTHR42706:SF1">
    <property type="entry name" value="FORMYLTETRAHYDROFOLATE DEFORMYLASE 2, MITOCHONDRIAL"/>
    <property type="match status" value="1"/>
</dbReference>
<dbReference type="SUPFAM" id="SSF55021">
    <property type="entry name" value="ACT-like"/>
    <property type="match status" value="1"/>
</dbReference>
<dbReference type="NCBIfam" id="NF004684">
    <property type="entry name" value="PRK06027.1"/>
    <property type="match status" value="1"/>
</dbReference>
<dbReference type="EC" id="3.5.1.10" evidence="3"/>
<dbReference type="KEGG" id="pmaw:MACH26_13480"/>
<dbReference type="Proteomes" id="UP001333710">
    <property type="component" value="Chromosome"/>
</dbReference>
<keyword evidence="1" id="KW-0554">One-carbon metabolism</keyword>
<dbReference type="PANTHER" id="PTHR42706">
    <property type="entry name" value="FORMYLTETRAHYDROFOLATE DEFORMYLASE"/>
    <property type="match status" value="1"/>
</dbReference>
<dbReference type="InterPro" id="IPR004810">
    <property type="entry name" value="PurU"/>
</dbReference>
<dbReference type="Gene3D" id="3.40.50.170">
    <property type="entry name" value="Formyl transferase, N-terminal domain"/>
    <property type="match status" value="1"/>
</dbReference>
<dbReference type="NCBIfam" id="TIGR00655">
    <property type="entry name" value="PurU"/>
    <property type="match status" value="1"/>
</dbReference>
<accession>A0AA48HLN0</accession>
<gene>
    <name evidence="5" type="primary">purU</name>
    <name evidence="5" type="ORF">MACH26_13480</name>
</gene>
<sequence>MVSGPLQAGVAAALTQFVYKNNGNITDFDQYVDVETEPRMFFARMEWELEGFQVPENEIIHALKADINGKYQLTLDLRIMDRPLKMAIMVTKQLPCFYGMLAKILSHEWNVEPTLVVSNRMDMEVDAKRFDLPFHHLPITPETREAQGEKALVLFEQNDIDVVVLAKYMQIIPPNVLSRWSGRMINIHHSMLPAFVGAKPYHQAREYGVKFIGATAHYVTEELDEGPIIMQNVKPITHRQTADELVNMGKSIETETLLRAVELHLQHRIVISGRRSIIFD</sequence>
<dbReference type="PROSITE" id="PS51671">
    <property type="entry name" value="ACT"/>
    <property type="match status" value="1"/>
</dbReference>
<protein>
    <recommendedName>
        <fullName evidence="3">Formyltetrahydrofolate deformylase</fullName>
        <ecNumber evidence="3">3.5.1.10</ecNumber>
    </recommendedName>
</protein>
<name>A0AA48HLN0_9ALTE</name>
<evidence type="ECO:0000256" key="3">
    <source>
        <dbReference type="NCBIfam" id="TIGR00655"/>
    </source>
</evidence>
<keyword evidence="6" id="KW-1185">Reference proteome</keyword>
<dbReference type="PRINTS" id="PR01575">
    <property type="entry name" value="FFH4HYDRLASE"/>
</dbReference>
<keyword evidence="2" id="KW-0378">Hydrolase</keyword>
<dbReference type="Pfam" id="PF00551">
    <property type="entry name" value="Formyl_trans_N"/>
    <property type="match status" value="1"/>
</dbReference>
<dbReference type="AlphaFoldDB" id="A0AA48HLN0"/>
<dbReference type="InterPro" id="IPR045865">
    <property type="entry name" value="ACT-like_dom_sf"/>
</dbReference>
<dbReference type="GO" id="GO:0006189">
    <property type="term" value="P:'de novo' IMP biosynthetic process"/>
    <property type="evidence" value="ECO:0007669"/>
    <property type="project" value="InterPro"/>
</dbReference>
<dbReference type="EMBL" id="AP027272">
    <property type="protein sequence ID" value="BDX05827.1"/>
    <property type="molecule type" value="Genomic_DNA"/>
</dbReference>
<dbReference type="Gene3D" id="3.30.70.260">
    <property type="match status" value="1"/>
</dbReference>